<accession>A0ABD3VWK5</accession>
<evidence type="ECO:0000313" key="3">
    <source>
        <dbReference type="Proteomes" id="UP001634394"/>
    </source>
</evidence>
<keyword evidence="3" id="KW-1185">Reference proteome</keyword>
<sequence length="114" mass="13360">MALYLQINTIKPQGTGVKKKKGSIHTEITFRFNDSTSSGSDQETFKERKVLLNNKIIAYLQNAVHMDTESETDISQGETSRKFHNTNRMKEDTNLNSNFYEQERKRKKHNKRHK</sequence>
<dbReference type="EMBL" id="JBJQND010000009">
    <property type="protein sequence ID" value="KAL3865994.1"/>
    <property type="molecule type" value="Genomic_DNA"/>
</dbReference>
<dbReference type="Proteomes" id="UP001634394">
    <property type="component" value="Unassembled WGS sequence"/>
</dbReference>
<proteinExistence type="predicted"/>
<reference evidence="2 3" key="1">
    <citation type="submission" date="2024-11" db="EMBL/GenBank/DDBJ databases">
        <title>Chromosome-level genome assembly of the freshwater bivalve Anodonta woodiana.</title>
        <authorList>
            <person name="Chen X."/>
        </authorList>
    </citation>
    <scope>NUCLEOTIDE SEQUENCE [LARGE SCALE GENOMIC DNA]</scope>
    <source>
        <strain evidence="2">MN2024</strain>
        <tissue evidence="2">Gills</tissue>
    </source>
</reference>
<evidence type="ECO:0000313" key="2">
    <source>
        <dbReference type="EMBL" id="KAL3865994.1"/>
    </source>
</evidence>
<feature type="compositionally biased region" description="Basic residues" evidence="1">
    <location>
        <begin position="105"/>
        <end position="114"/>
    </location>
</feature>
<name>A0ABD3VWK5_SINWO</name>
<evidence type="ECO:0000256" key="1">
    <source>
        <dbReference type="SAM" id="MobiDB-lite"/>
    </source>
</evidence>
<dbReference type="AlphaFoldDB" id="A0ABD3VWK5"/>
<gene>
    <name evidence="2" type="ORF">ACJMK2_043335</name>
</gene>
<feature type="region of interest" description="Disordered" evidence="1">
    <location>
        <begin position="68"/>
        <end position="114"/>
    </location>
</feature>
<comment type="caution">
    <text evidence="2">The sequence shown here is derived from an EMBL/GenBank/DDBJ whole genome shotgun (WGS) entry which is preliminary data.</text>
</comment>
<organism evidence="2 3">
    <name type="scientific">Sinanodonta woodiana</name>
    <name type="common">Chinese pond mussel</name>
    <name type="synonym">Anodonta woodiana</name>
    <dbReference type="NCBI Taxonomy" id="1069815"/>
    <lineage>
        <taxon>Eukaryota</taxon>
        <taxon>Metazoa</taxon>
        <taxon>Spiralia</taxon>
        <taxon>Lophotrochozoa</taxon>
        <taxon>Mollusca</taxon>
        <taxon>Bivalvia</taxon>
        <taxon>Autobranchia</taxon>
        <taxon>Heteroconchia</taxon>
        <taxon>Palaeoheterodonta</taxon>
        <taxon>Unionida</taxon>
        <taxon>Unionoidea</taxon>
        <taxon>Unionidae</taxon>
        <taxon>Unioninae</taxon>
        <taxon>Sinanodonta</taxon>
    </lineage>
</organism>
<protein>
    <submittedName>
        <fullName evidence="2">Uncharacterized protein</fullName>
    </submittedName>
</protein>